<feature type="domain" description="EAL" evidence="3">
    <location>
        <begin position="142"/>
        <end position="403"/>
    </location>
</feature>
<dbReference type="SMART" id="SM00052">
    <property type="entry name" value="EAL"/>
    <property type="match status" value="1"/>
</dbReference>
<dbReference type="CDD" id="cd01948">
    <property type="entry name" value="EAL"/>
    <property type="match status" value="1"/>
</dbReference>
<keyword evidence="5" id="KW-1185">Reference proteome</keyword>
<evidence type="ECO:0000256" key="2">
    <source>
        <dbReference type="SAM" id="Phobius"/>
    </source>
</evidence>
<sequence>MRRLILPLLTASYFSLSLIFAVLIWRNGGGWGAGVAGLAGALGLCFTFHGLITGVLGQSALRKEVETLRHAHRLLVGQIEQIDARVGEVLETVALDAQRRSEELSTEVQMLEDLVTRMSERLDERLADGVVGGPADGARPGWRERLQTVREALVSGRVDLYLQPVVNLPQRRTLFYESYTRLRDESGRVLMPAEFLTVAEPEGLVAAVDNLLLFRCVQIVRRLAQTDKKVGIFCNISTSSLSDEGFFPQFLELMAQNRDLAGSVIFEIGQSAYDTRTSTAARNMARLAELGFRFSLDKVRRLDMDFQELARSDVRFLKIGAQSLQDEIVESGEGPVFRALPDLAAQDFATLARRYGVDIIAEKIEDERQTVEVLELDIAFGQGHLFGEPRAIRGAILAETDPPADYLQAPLRRRAGERA</sequence>
<evidence type="ECO:0000313" key="4">
    <source>
        <dbReference type="EMBL" id="AWM76514.1"/>
    </source>
</evidence>
<organism evidence="4 5">
    <name type="scientific">Phenylobacterium parvum</name>
    <dbReference type="NCBI Taxonomy" id="2201350"/>
    <lineage>
        <taxon>Bacteria</taxon>
        <taxon>Pseudomonadati</taxon>
        <taxon>Pseudomonadota</taxon>
        <taxon>Alphaproteobacteria</taxon>
        <taxon>Caulobacterales</taxon>
        <taxon>Caulobacteraceae</taxon>
        <taxon>Phenylobacterium</taxon>
    </lineage>
</organism>
<keyword evidence="2" id="KW-0812">Transmembrane</keyword>
<dbReference type="AlphaFoldDB" id="A0A2Z3HZ85"/>
<dbReference type="InterPro" id="IPR001633">
    <property type="entry name" value="EAL_dom"/>
</dbReference>
<reference evidence="5" key="1">
    <citation type="submission" date="2018-05" db="EMBL/GenBank/DDBJ databases">
        <title>Genome sequencing of Phenylobacterium sp. HYN0004.</title>
        <authorList>
            <person name="Yi H."/>
            <person name="Baek C."/>
        </authorList>
    </citation>
    <scope>NUCLEOTIDE SEQUENCE [LARGE SCALE GENOMIC DNA]</scope>
    <source>
        <strain evidence="5">HYN0004</strain>
    </source>
</reference>
<feature type="coiled-coil region" evidence="1">
    <location>
        <begin position="94"/>
        <end position="121"/>
    </location>
</feature>
<dbReference type="InterPro" id="IPR050706">
    <property type="entry name" value="Cyclic-di-GMP_PDE-like"/>
</dbReference>
<accession>A0A2Z3HZ85</accession>
<keyword evidence="2" id="KW-1133">Transmembrane helix</keyword>
<dbReference type="SUPFAM" id="SSF141868">
    <property type="entry name" value="EAL domain-like"/>
    <property type="match status" value="1"/>
</dbReference>
<dbReference type="OrthoDB" id="7178689at2"/>
<dbReference type="EMBL" id="CP029479">
    <property type="protein sequence ID" value="AWM76514.1"/>
    <property type="molecule type" value="Genomic_DNA"/>
</dbReference>
<feature type="transmembrane region" description="Helical" evidence="2">
    <location>
        <begin position="31"/>
        <end position="56"/>
    </location>
</feature>
<gene>
    <name evidence="4" type="ORF">HYN04_01275</name>
</gene>
<dbReference type="KEGG" id="phb:HYN04_01275"/>
<proteinExistence type="predicted"/>
<dbReference type="RefSeq" id="WP_110449083.1">
    <property type="nucleotide sequence ID" value="NZ_CP029479.1"/>
</dbReference>
<protein>
    <submittedName>
        <fullName evidence="4">Diguanylate phosphodiesterase</fullName>
    </submittedName>
</protein>
<evidence type="ECO:0000256" key="1">
    <source>
        <dbReference type="SAM" id="Coils"/>
    </source>
</evidence>
<keyword evidence="1" id="KW-0175">Coiled coil</keyword>
<dbReference type="PANTHER" id="PTHR33121:SF79">
    <property type="entry name" value="CYCLIC DI-GMP PHOSPHODIESTERASE PDED-RELATED"/>
    <property type="match status" value="1"/>
</dbReference>
<name>A0A2Z3HZ85_9CAUL</name>
<evidence type="ECO:0000259" key="3">
    <source>
        <dbReference type="PROSITE" id="PS50883"/>
    </source>
</evidence>
<dbReference type="Pfam" id="PF00563">
    <property type="entry name" value="EAL"/>
    <property type="match status" value="1"/>
</dbReference>
<dbReference type="PANTHER" id="PTHR33121">
    <property type="entry name" value="CYCLIC DI-GMP PHOSPHODIESTERASE PDEF"/>
    <property type="match status" value="1"/>
</dbReference>
<dbReference type="InterPro" id="IPR035919">
    <property type="entry name" value="EAL_sf"/>
</dbReference>
<dbReference type="GO" id="GO:0071111">
    <property type="term" value="F:cyclic-guanylate-specific phosphodiesterase activity"/>
    <property type="evidence" value="ECO:0007669"/>
    <property type="project" value="InterPro"/>
</dbReference>
<dbReference type="Proteomes" id="UP000247763">
    <property type="component" value="Chromosome"/>
</dbReference>
<dbReference type="PROSITE" id="PS50883">
    <property type="entry name" value="EAL"/>
    <property type="match status" value="1"/>
</dbReference>
<evidence type="ECO:0000313" key="5">
    <source>
        <dbReference type="Proteomes" id="UP000247763"/>
    </source>
</evidence>
<dbReference type="Gene3D" id="3.20.20.450">
    <property type="entry name" value="EAL domain"/>
    <property type="match status" value="1"/>
</dbReference>
<keyword evidence="2" id="KW-0472">Membrane</keyword>